<sequence length="203" mass="23170">MNDLIPYPWKDFLKGNNGFNLFGYGSLINQFSSKEAISNSTQLKPVMGFGIKRVLNYDPDENVRSRPIYQDPERGDEYFGVFNIEYSGNGLDRANGVMRTVEPNDFENFVKREVGYSLVKIKCQDFYNPSSPIIDAYTLVAPKVFNGRQLVNNELLPNVPYYKICREGAAEVSDAFLQVWLDTSFLGDGRGVRTWEQEEGLDF</sequence>
<dbReference type="AlphaFoldDB" id="A0A842IT21"/>
<dbReference type="Proteomes" id="UP000533900">
    <property type="component" value="Unassembled WGS sequence"/>
</dbReference>
<dbReference type="Gene3D" id="3.10.490.10">
    <property type="entry name" value="Gamma-glutamyl cyclotransferase-like"/>
    <property type="match status" value="1"/>
</dbReference>
<reference evidence="1" key="1">
    <citation type="submission" date="2020-08" db="EMBL/GenBank/DDBJ databases">
        <title>Winogradskyella ouciana sp. nov., isolated from the hadal seawater of the Mariana Trench.</title>
        <authorList>
            <person name="He X."/>
        </authorList>
    </citation>
    <scope>NUCLEOTIDE SEQUENCE [LARGE SCALE GENOMIC DNA]</scope>
    <source>
        <strain evidence="1">KCTC 52348</strain>
    </source>
</reference>
<organism evidence="1 2">
    <name type="scientific">Winogradskyella flava</name>
    <dbReference type="NCBI Taxonomy" id="1884876"/>
    <lineage>
        <taxon>Bacteria</taxon>
        <taxon>Pseudomonadati</taxon>
        <taxon>Bacteroidota</taxon>
        <taxon>Flavobacteriia</taxon>
        <taxon>Flavobacteriales</taxon>
        <taxon>Flavobacteriaceae</taxon>
        <taxon>Winogradskyella</taxon>
    </lineage>
</organism>
<accession>A0A842IT21</accession>
<proteinExistence type="predicted"/>
<evidence type="ECO:0008006" key="3">
    <source>
        <dbReference type="Google" id="ProtNLM"/>
    </source>
</evidence>
<evidence type="ECO:0000313" key="1">
    <source>
        <dbReference type="EMBL" id="MBC2844903.1"/>
    </source>
</evidence>
<dbReference type="RefSeq" id="WP_185788627.1">
    <property type="nucleotide sequence ID" value="NZ_JACLCP010000002.1"/>
</dbReference>
<keyword evidence="2" id="KW-1185">Reference proteome</keyword>
<dbReference type="EMBL" id="JACLCP010000002">
    <property type="protein sequence ID" value="MBC2844903.1"/>
    <property type="molecule type" value="Genomic_DNA"/>
</dbReference>
<comment type="caution">
    <text evidence="1">The sequence shown here is derived from an EMBL/GenBank/DDBJ whole genome shotgun (WGS) entry which is preliminary data.</text>
</comment>
<name>A0A842IT21_9FLAO</name>
<protein>
    <recommendedName>
        <fullName evidence="3">Gamma-glutamylcyclotransferase</fullName>
    </recommendedName>
</protein>
<evidence type="ECO:0000313" key="2">
    <source>
        <dbReference type="Proteomes" id="UP000533900"/>
    </source>
</evidence>
<gene>
    <name evidence="1" type="ORF">H7F21_07360</name>
</gene>